<sequence length="193" mass="21882">MSVNAESWFENPKLDAQVQKMLWPGEQVIWTCEGRRTRIHRGIGAILIGCFLWFVVLPFVVFEWPGDTVVAQVWLLVVGGLMLLSGIWVEYRKNRFAYALTNRRIIFLNTFPVSITFSVPADSIEVVTTSSPSNSETGNIHLFAGGVSVSYLKLAFRDLGFGSGFFSRIMEDVPDHQHVMGLIRQHLLHKRKT</sequence>
<keyword evidence="1" id="KW-0812">Transmembrane</keyword>
<evidence type="ECO:0000256" key="1">
    <source>
        <dbReference type="SAM" id="Phobius"/>
    </source>
</evidence>
<dbReference type="Proteomes" id="UP001596303">
    <property type="component" value="Unassembled WGS sequence"/>
</dbReference>
<gene>
    <name evidence="2" type="ORF">ACFQDM_03185</name>
</gene>
<keyword evidence="1" id="KW-0472">Membrane</keyword>
<evidence type="ECO:0000313" key="2">
    <source>
        <dbReference type="EMBL" id="MFC6197061.1"/>
    </source>
</evidence>
<dbReference type="EMBL" id="JBHSSW010000003">
    <property type="protein sequence ID" value="MFC6197061.1"/>
    <property type="molecule type" value="Genomic_DNA"/>
</dbReference>
<feature type="transmembrane region" description="Helical" evidence="1">
    <location>
        <begin position="43"/>
        <end position="62"/>
    </location>
</feature>
<comment type="caution">
    <text evidence="2">The sequence shown here is derived from an EMBL/GenBank/DDBJ whole genome shotgun (WGS) entry which is preliminary data.</text>
</comment>
<reference evidence="3" key="1">
    <citation type="journal article" date="2019" name="Int. J. Syst. Evol. Microbiol.">
        <title>The Global Catalogue of Microorganisms (GCM) 10K type strain sequencing project: providing services to taxonomists for standard genome sequencing and annotation.</title>
        <authorList>
            <consortium name="The Broad Institute Genomics Platform"/>
            <consortium name="The Broad Institute Genome Sequencing Center for Infectious Disease"/>
            <person name="Wu L."/>
            <person name="Ma J."/>
        </authorList>
    </citation>
    <scope>NUCLEOTIDE SEQUENCE [LARGE SCALE GENOMIC DNA]</scope>
    <source>
        <strain evidence="3">CGMCC-1.15741</strain>
    </source>
</reference>
<feature type="transmembrane region" description="Helical" evidence="1">
    <location>
        <begin position="68"/>
        <end position="89"/>
    </location>
</feature>
<name>A0ABW1S735_9PROT</name>
<dbReference type="RefSeq" id="WP_377375348.1">
    <property type="nucleotide sequence ID" value="NZ_JBHSSW010000003.1"/>
</dbReference>
<organism evidence="2 3">
    <name type="scientific">Ponticaulis profundi</name>
    <dbReference type="NCBI Taxonomy" id="2665222"/>
    <lineage>
        <taxon>Bacteria</taxon>
        <taxon>Pseudomonadati</taxon>
        <taxon>Pseudomonadota</taxon>
        <taxon>Alphaproteobacteria</taxon>
        <taxon>Hyphomonadales</taxon>
        <taxon>Hyphomonadaceae</taxon>
        <taxon>Ponticaulis</taxon>
    </lineage>
</organism>
<accession>A0ABW1S735</accession>
<keyword evidence="1" id="KW-1133">Transmembrane helix</keyword>
<evidence type="ECO:0000313" key="3">
    <source>
        <dbReference type="Proteomes" id="UP001596303"/>
    </source>
</evidence>
<protein>
    <recommendedName>
        <fullName evidence="4">DUF304 domain-containing protein</fullName>
    </recommendedName>
</protein>
<proteinExistence type="predicted"/>
<evidence type="ECO:0008006" key="4">
    <source>
        <dbReference type="Google" id="ProtNLM"/>
    </source>
</evidence>
<keyword evidence="3" id="KW-1185">Reference proteome</keyword>